<name>A0ABW8VPN9_9BACI</name>
<dbReference type="PANTHER" id="PTHR36115">
    <property type="entry name" value="PROLINE-RICH ANTIGEN HOMOLOG-RELATED"/>
    <property type="match status" value="1"/>
</dbReference>
<evidence type="ECO:0000256" key="5">
    <source>
        <dbReference type="ARBA" id="ARBA00023136"/>
    </source>
</evidence>
<keyword evidence="2" id="KW-1003">Cell membrane</keyword>
<keyword evidence="5 6" id="KW-0472">Membrane</keyword>
<comment type="subcellular location">
    <subcellularLocation>
        <location evidence="1">Cell membrane</location>
        <topology evidence="1">Multi-pass membrane protein</topology>
    </subcellularLocation>
</comment>
<dbReference type="InterPro" id="IPR010432">
    <property type="entry name" value="RDD"/>
</dbReference>
<evidence type="ECO:0000256" key="3">
    <source>
        <dbReference type="ARBA" id="ARBA00022692"/>
    </source>
</evidence>
<dbReference type="InterPro" id="IPR051791">
    <property type="entry name" value="Pra-immunoreactive"/>
</dbReference>
<evidence type="ECO:0000256" key="6">
    <source>
        <dbReference type="SAM" id="Phobius"/>
    </source>
</evidence>
<evidence type="ECO:0000313" key="9">
    <source>
        <dbReference type="Proteomes" id="UP001628668"/>
    </source>
</evidence>
<proteinExistence type="predicted"/>
<feature type="transmembrane region" description="Helical" evidence="6">
    <location>
        <begin position="85"/>
        <end position="113"/>
    </location>
</feature>
<reference evidence="8 9" key="1">
    <citation type="submission" date="2024-12" db="EMBL/GenBank/DDBJ databases">
        <authorList>
            <person name="Li X."/>
            <person name="Zhang D."/>
        </authorList>
    </citation>
    <scope>NUCLEOTIDE SEQUENCE [LARGE SCALE GENOMIC DNA]</scope>
    <source>
        <strain evidence="8 9">JCM19602</strain>
    </source>
</reference>
<comment type="caution">
    <text evidence="8">The sequence shown here is derived from an EMBL/GenBank/DDBJ whole genome shotgun (WGS) entry which is preliminary data.</text>
</comment>
<evidence type="ECO:0000259" key="7">
    <source>
        <dbReference type="Pfam" id="PF06271"/>
    </source>
</evidence>
<dbReference type="Proteomes" id="UP001628668">
    <property type="component" value="Unassembled WGS sequence"/>
</dbReference>
<dbReference type="EMBL" id="JBJOSA010000001">
    <property type="protein sequence ID" value="MFL8935394.1"/>
    <property type="molecule type" value="Genomic_DNA"/>
</dbReference>
<evidence type="ECO:0000313" key="8">
    <source>
        <dbReference type="EMBL" id="MFL8935394.1"/>
    </source>
</evidence>
<keyword evidence="9" id="KW-1185">Reference proteome</keyword>
<keyword evidence="4 6" id="KW-1133">Transmembrane helix</keyword>
<organism evidence="8 9">
    <name type="scientific">Rossellomorea oryzaecorticis</name>
    <dbReference type="NCBI Taxonomy" id="1396505"/>
    <lineage>
        <taxon>Bacteria</taxon>
        <taxon>Bacillati</taxon>
        <taxon>Bacillota</taxon>
        <taxon>Bacilli</taxon>
        <taxon>Bacillales</taxon>
        <taxon>Bacillaceae</taxon>
        <taxon>Rossellomorea</taxon>
    </lineage>
</organism>
<dbReference type="Pfam" id="PF06271">
    <property type="entry name" value="RDD"/>
    <property type="match status" value="1"/>
</dbReference>
<dbReference type="RefSeq" id="WP_032085588.1">
    <property type="nucleotide sequence ID" value="NZ_JBJOSA010000001.1"/>
</dbReference>
<dbReference type="PANTHER" id="PTHR36115:SF9">
    <property type="entry name" value="LMO1584 PROTEIN"/>
    <property type="match status" value="1"/>
</dbReference>
<evidence type="ECO:0000256" key="4">
    <source>
        <dbReference type="ARBA" id="ARBA00022989"/>
    </source>
</evidence>
<keyword evidence="3 6" id="KW-0812">Transmembrane</keyword>
<evidence type="ECO:0000256" key="1">
    <source>
        <dbReference type="ARBA" id="ARBA00004651"/>
    </source>
</evidence>
<feature type="domain" description="RDD" evidence="7">
    <location>
        <begin position="5"/>
        <end position="126"/>
    </location>
</feature>
<feature type="transmembrane region" description="Helical" evidence="6">
    <location>
        <begin position="45"/>
        <end position="64"/>
    </location>
</feature>
<protein>
    <submittedName>
        <fullName evidence="8">RDD family protein</fullName>
    </submittedName>
</protein>
<accession>A0ABW8VPN9</accession>
<gene>
    <name evidence="8" type="ORF">ACKA06_01220</name>
</gene>
<sequence length="137" mass="14988">MTQPAGFGVRFVANLVDWLIINLPLIIIAGLVTGEFSQENSYVSAITFLYVLITPVLWKGYVVGKRIAGIRIVKKDGSNVHIGNMLMRTIVSGIVYGLTLGIGIIVSAFMVGIREDKRAIHDFIAGTYVTHVKPEEV</sequence>
<evidence type="ECO:0000256" key="2">
    <source>
        <dbReference type="ARBA" id="ARBA00022475"/>
    </source>
</evidence>
<feature type="transmembrane region" description="Helical" evidence="6">
    <location>
        <begin position="12"/>
        <end position="33"/>
    </location>
</feature>